<comment type="similarity">
    <text evidence="1">Belongs to the UPF0303 family.</text>
</comment>
<sequence>MSTHKALLQDLLQQEEEIQFSHFSNELALEVGLALLKDAKTLSKPVAIDITRNGLQLFHFAMEGTAIDNGEWIRRKNNVVNRFSHSSFYIGTSLKNAEKTLEEKYLISSQEYAAHGGAFPLIIRGIGPVGTVTVSGLPQQEDHELVVRVLRQFVEREKQA</sequence>
<evidence type="ECO:0000256" key="1">
    <source>
        <dbReference type="HAMAP-Rule" id="MF_00761"/>
    </source>
</evidence>
<dbReference type="PANTHER" id="PTHR28255">
    <property type="match status" value="1"/>
</dbReference>
<dbReference type="InterPro" id="IPR010371">
    <property type="entry name" value="YBR137W-like"/>
</dbReference>
<name>A0A402BKC3_9CHLR</name>
<dbReference type="InterPro" id="IPR038084">
    <property type="entry name" value="PduO/GlcC-like_sf"/>
</dbReference>
<dbReference type="NCBIfam" id="NF002696">
    <property type="entry name" value="PRK02487.1-5"/>
    <property type="match status" value="1"/>
</dbReference>
<dbReference type="Pfam" id="PF03928">
    <property type="entry name" value="HbpS-like"/>
    <property type="match status" value="1"/>
</dbReference>
<dbReference type="OrthoDB" id="9815315at2"/>
<dbReference type="InterPro" id="IPR005624">
    <property type="entry name" value="PduO/GlcC-like"/>
</dbReference>
<evidence type="ECO:0000313" key="2">
    <source>
        <dbReference type="EMBL" id="GCE31795.1"/>
    </source>
</evidence>
<dbReference type="AlphaFoldDB" id="A0A402BKC3"/>
<keyword evidence="3" id="KW-1185">Reference proteome</keyword>
<dbReference type="Proteomes" id="UP000287171">
    <property type="component" value="Unassembled WGS sequence"/>
</dbReference>
<accession>A0A402BKC3</accession>
<gene>
    <name evidence="2" type="ORF">KDA_72790</name>
</gene>
<dbReference type="PIRSF" id="PIRSF008757">
    <property type="entry name" value="UCP008757"/>
    <property type="match status" value="1"/>
</dbReference>
<organism evidence="2 3">
    <name type="scientific">Dictyobacter alpinus</name>
    <dbReference type="NCBI Taxonomy" id="2014873"/>
    <lineage>
        <taxon>Bacteria</taxon>
        <taxon>Bacillati</taxon>
        <taxon>Chloroflexota</taxon>
        <taxon>Ktedonobacteria</taxon>
        <taxon>Ktedonobacterales</taxon>
        <taxon>Dictyobacteraceae</taxon>
        <taxon>Dictyobacter</taxon>
    </lineage>
</organism>
<proteinExistence type="inferred from homology"/>
<evidence type="ECO:0000313" key="3">
    <source>
        <dbReference type="Proteomes" id="UP000287171"/>
    </source>
</evidence>
<dbReference type="PANTHER" id="PTHR28255:SF1">
    <property type="entry name" value="UPF0303 PROTEIN YBR137W"/>
    <property type="match status" value="1"/>
</dbReference>
<reference evidence="3" key="1">
    <citation type="submission" date="2018-12" db="EMBL/GenBank/DDBJ databases">
        <title>Tengunoibacter tsumagoiensis gen. nov., sp. nov., Dictyobacter kobayashii sp. nov., D. alpinus sp. nov., and D. joshuensis sp. nov. and description of Dictyobacteraceae fam. nov. within the order Ktedonobacterales isolated from Tengu-no-mugimeshi.</title>
        <authorList>
            <person name="Wang C.M."/>
            <person name="Zheng Y."/>
            <person name="Sakai Y."/>
            <person name="Toyoda A."/>
            <person name="Minakuchi Y."/>
            <person name="Abe K."/>
            <person name="Yokota A."/>
            <person name="Yabe S."/>
        </authorList>
    </citation>
    <scope>NUCLEOTIDE SEQUENCE [LARGE SCALE GENOMIC DNA]</scope>
    <source>
        <strain evidence="3">Uno16</strain>
    </source>
</reference>
<dbReference type="HAMAP" id="MF_00761">
    <property type="entry name" value="UPF0303"/>
    <property type="match status" value="1"/>
</dbReference>
<protein>
    <recommendedName>
        <fullName evidence="1">UPF0303 protein KDA_72790</fullName>
    </recommendedName>
</protein>
<comment type="caution">
    <text evidence="2">The sequence shown here is derived from an EMBL/GenBank/DDBJ whole genome shotgun (WGS) entry which is preliminary data.</text>
</comment>
<dbReference type="Gene3D" id="3.30.450.150">
    <property type="entry name" value="Haem-degrading domain"/>
    <property type="match status" value="1"/>
</dbReference>
<dbReference type="RefSeq" id="WP_126631725.1">
    <property type="nucleotide sequence ID" value="NZ_BIFT01000002.1"/>
</dbReference>
<dbReference type="EMBL" id="BIFT01000002">
    <property type="protein sequence ID" value="GCE31795.1"/>
    <property type="molecule type" value="Genomic_DNA"/>
</dbReference>
<dbReference type="SUPFAM" id="SSF143744">
    <property type="entry name" value="GlcG-like"/>
    <property type="match status" value="1"/>
</dbReference>